<organism evidence="1 2">
    <name type="scientific">Thelephora ganbajun</name>
    <name type="common">Ganba fungus</name>
    <dbReference type="NCBI Taxonomy" id="370292"/>
    <lineage>
        <taxon>Eukaryota</taxon>
        <taxon>Fungi</taxon>
        <taxon>Dikarya</taxon>
        <taxon>Basidiomycota</taxon>
        <taxon>Agaricomycotina</taxon>
        <taxon>Agaricomycetes</taxon>
        <taxon>Thelephorales</taxon>
        <taxon>Thelephoraceae</taxon>
        <taxon>Thelephora</taxon>
    </lineage>
</organism>
<name>A0ACB6Z6A3_THEGA</name>
<reference evidence="1" key="2">
    <citation type="journal article" date="2020" name="Nat. Commun.">
        <title>Large-scale genome sequencing of mycorrhizal fungi provides insights into the early evolution of symbiotic traits.</title>
        <authorList>
            <person name="Miyauchi S."/>
            <person name="Kiss E."/>
            <person name="Kuo A."/>
            <person name="Drula E."/>
            <person name="Kohler A."/>
            <person name="Sanchez-Garcia M."/>
            <person name="Morin E."/>
            <person name="Andreopoulos B."/>
            <person name="Barry K.W."/>
            <person name="Bonito G."/>
            <person name="Buee M."/>
            <person name="Carver A."/>
            <person name="Chen C."/>
            <person name="Cichocki N."/>
            <person name="Clum A."/>
            <person name="Culley D."/>
            <person name="Crous P.W."/>
            <person name="Fauchery L."/>
            <person name="Girlanda M."/>
            <person name="Hayes R.D."/>
            <person name="Keri Z."/>
            <person name="LaButti K."/>
            <person name="Lipzen A."/>
            <person name="Lombard V."/>
            <person name="Magnuson J."/>
            <person name="Maillard F."/>
            <person name="Murat C."/>
            <person name="Nolan M."/>
            <person name="Ohm R.A."/>
            <person name="Pangilinan J."/>
            <person name="Pereira M.F."/>
            <person name="Perotto S."/>
            <person name="Peter M."/>
            <person name="Pfister S."/>
            <person name="Riley R."/>
            <person name="Sitrit Y."/>
            <person name="Stielow J.B."/>
            <person name="Szollosi G."/>
            <person name="Zifcakova L."/>
            <person name="Stursova M."/>
            <person name="Spatafora J.W."/>
            <person name="Tedersoo L."/>
            <person name="Vaario L.M."/>
            <person name="Yamada A."/>
            <person name="Yan M."/>
            <person name="Wang P."/>
            <person name="Xu J."/>
            <person name="Bruns T."/>
            <person name="Baldrian P."/>
            <person name="Vilgalys R."/>
            <person name="Dunand C."/>
            <person name="Henrissat B."/>
            <person name="Grigoriev I.V."/>
            <person name="Hibbett D."/>
            <person name="Nagy L.G."/>
            <person name="Martin F.M."/>
        </authorList>
    </citation>
    <scope>NUCLEOTIDE SEQUENCE</scope>
    <source>
        <strain evidence="1">P2</strain>
    </source>
</reference>
<accession>A0ACB6Z6A3</accession>
<gene>
    <name evidence="1" type="ORF">BDM02DRAFT_3120672</name>
</gene>
<dbReference type="Proteomes" id="UP000886501">
    <property type="component" value="Unassembled WGS sequence"/>
</dbReference>
<evidence type="ECO:0000313" key="2">
    <source>
        <dbReference type="Proteomes" id="UP000886501"/>
    </source>
</evidence>
<reference evidence="1" key="1">
    <citation type="submission" date="2019-10" db="EMBL/GenBank/DDBJ databases">
        <authorList>
            <consortium name="DOE Joint Genome Institute"/>
            <person name="Kuo A."/>
            <person name="Miyauchi S."/>
            <person name="Kiss E."/>
            <person name="Drula E."/>
            <person name="Kohler A."/>
            <person name="Sanchez-Garcia M."/>
            <person name="Andreopoulos B."/>
            <person name="Barry K.W."/>
            <person name="Bonito G."/>
            <person name="Buee M."/>
            <person name="Carver A."/>
            <person name="Chen C."/>
            <person name="Cichocki N."/>
            <person name="Clum A."/>
            <person name="Culley D."/>
            <person name="Crous P.W."/>
            <person name="Fauchery L."/>
            <person name="Girlanda M."/>
            <person name="Hayes R."/>
            <person name="Keri Z."/>
            <person name="Labutti K."/>
            <person name="Lipzen A."/>
            <person name="Lombard V."/>
            <person name="Magnuson J."/>
            <person name="Maillard F."/>
            <person name="Morin E."/>
            <person name="Murat C."/>
            <person name="Nolan M."/>
            <person name="Ohm R."/>
            <person name="Pangilinan J."/>
            <person name="Pereira M."/>
            <person name="Perotto S."/>
            <person name="Peter M."/>
            <person name="Riley R."/>
            <person name="Sitrit Y."/>
            <person name="Stielow B."/>
            <person name="Szollosi G."/>
            <person name="Zifcakova L."/>
            <person name="Stursova M."/>
            <person name="Spatafora J.W."/>
            <person name="Tedersoo L."/>
            <person name="Vaario L.-M."/>
            <person name="Yamada A."/>
            <person name="Yan M."/>
            <person name="Wang P."/>
            <person name="Xu J."/>
            <person name="Bruns T."/>
            <person name="Baldrian P."/>
            <person name="Vilgalys R."/>
            <person name="Henrissat B."/>
            <person name="Grigoriev I.V."/>
            <person name="Hibbett D."/>
            <person name="Nagy L.G."/>
            <person name="Martin F.M."/>
        </authorList>
    </citation>
    <scope>NUCLEOTIDE SEQUENCE</scope>
    <source>
        <strain evidence="1">P2</strain>
    </source>
</reference>
<evidence type="ECO:0000313" key="1">
    <source>
        <dbReference type="EMBL" id="KAF9645171.1"/>
    </source>
</evidence>
<proteinExistence type="predicted"/>
<dbReference type="EMBL" id="MU118101">
    <property type="protein sequence ID" value="KAF9645171.1"/>
    <property type="molecule type" value="Genomic_DNA"/>
</dbReference>
<sequence length="341" mass="37510">MSSHAPGEGGKNAPLQITEAEAALYDRQIRLWGLEAQQRMRNATILVLTIRGLATEVVKNIVLAGVGRLIIADNEDVKGEDLGTGFFFRDEDIGRKRVDAARPRVENLNPLVAIEAISSYDDESLVGLIERVDLVCVTEETRDNVVRLNEICRSLGKKFYAGGIYGLLGYIFCDLQDHEFISPDRSGKKDAKNLKLTSRFTSLREALEWKWNLKAKREAKEINPHLVFTLLALWEFQVRHQGELPSQPEQVVELESIQGTLISERIANKTLLKGSSKALIASLSTTAAHEFSPVCAVVGGVLAQDILNALSAREAPISNLFVFDGTTGSGHTAMLMNPASQ</sequence>
<keyword evidence="2" id="KW-1185">Reference proteome</keyword>
<protein>
    <submittedName>
        <fullName evidence="1">Uncharacterized protein</fullName>
    </submittedName>
</protein>
<comment type="caution">
    <text evidence="1">The sequence shown here is derived from an EMBL/GenBank/DDBJ whole genome shotgun (WGS) entry which is preliminary data.</text>
</comment>